<evidence type="ECO:0000313" key="5">
    <source>
        <dbReference type="Proteomes" id="UP000244168"/>
    </source>
</evidence>
<dbReference type="GO" id="GO:0000156">
    <property type="term" value="F:phosphorelay response regulator activity"/>
    <property type="evidence" value="ECO:0007669"/>
    <property type="project" value="InterPro"/>
</dbReference>
<dbReference type="RefSeq" id="WP_107829516.1">
    <property type="nucleotide sequence ID" value="NZ_CP160205.1"/>
</dbReference>
<organism evidence="4 5">
    <name type="scientific">Mucilaginibacter yixingensis</name>
    <dbReference type="NCBI Taxonomy" id="1295612"/>
    <lineage>
        <taxon>Bacteria</taxon>
        <taxon>Pseudomonadati</taxon>
        <taxon>Bacteroidota</taxon>
        <taxon>Sphingobacteriia</taxon>
        <taxon>Sphingobacteriales</taxon>
        <taxon>Sphingobacteriaceae</taxon>
        <taxon>Mucilaginibacter</taxon>
    </lineage>
</organism>
<keyword evidence="1" id="KW-0597">Phosphoprotein</keyword>
<dbReference type="SMART" id="SM00448">
    <property type="entry name" value="REC"/>
    <property type="match status" value="1"/>
</dbReference>
<feature type="domain" description="Response regulatory" evidence="2">
    <location>
        <begin position="2"/>
        <end position="113"/>
    </location>
</feature>
<dbReference type="Gene3D" id="2.40.50.1020">
    <property type="entry name" value="LytTr DNA-binding domain"/>
    <property type="match status" value="1"/>
</dbReference>
<evidence type="ECO:0000259" key="3">
    <source>
        <dbReference type="PROSITE" id="PS50930"/>
    </source>
</evidence>
<reference evidence="4 5" key="1">
    <citation type="submission" date="2018-04" db="EMBL/GenBank/DDBJ databases">
        <title>Genomic Encyclopedia of Archaeal and Bacterial Type Strains, Phase II (KMG-II): from individual species to whole genera.</title>
        <authorList>
            <person name="Goeker M."/>
        </authorList>
    </citation>
    <scope>NUCLEOTIDE SEQUENCE [LARGE SCALE GENOMIC DNA]</scope>
    <source>
        <strain evidence="4 5">DSM 26809</strain>
    </source>
</reference>
<evidence type="ECO:0000313" key="4">
    <source>
        <dbReference type="EMBL" id="PTQ94830.1"/>
    </source>
</evidence>
<dbReference type="SMART" id="SM00850">
    <property type="entry name" value="LytTR"/>
    <property type="match status" value="1"/>
</dbReference>
<dbReference type="InterPro" id="IPR046947">
    <property type="entry name" value="LytR-like"/>
</dbReference>
<dbReference type="InterPro" id="IPR011006">
    <property type="entry name" value="CheY-like_superfamily"/>
</dbReference>
<dbReference type="PANTHER" id="PTHR37299">
    <property type="entry name" value="TRANSCRIPTIONAL REGULATOR-RELATED"/>
    <property type="match status" value="1"/>
</dbReference>
<dbReference type="Gene3D" id="3.40.50.2300">
    <property type="match status" value="1"/>
</dbReference>
<dbReference type="Pfam" id="PF04397">
    <property type="entry name" value="LytTR"/>
    <property type="match status" value="1"/>
</dbReference>
<dbReference type="OrthoDB" id="9787344at2"/>
<dbReference type="Pfam" id="PF00072">
    <property type="entry name" value="Response_reg"/>
    <property type="match status" value="1"/>
</dbReference>
<dbReference type="EMBL" id="QAOQ01000006">
    <property type="protein sequence ID" value="PTQ94830.1"/>
    <property type="molecule type" value="Genomic_DNA"/>
</dbReference>
<dbReference type="AlphaFoldDB" id="A0A2T5J6Q4"/>
<protein>
    <submittedName>
        <fullName evidence="4">LytTR family two component transcriptional regulator</fullName>
    </submittedName>
</protein>
<keyword evidence="5" id="KW-1185">Reference proteome</keyword>
<dbReference type="GO" id="GO:0003677">
    <property type="term" value="F:DNA binding"/>
    <property type="evidence" value="ECO:0007669"/>
    <property type="project" value="InterPro"/>
</dbReference>
<sequence length="247" mass="28177">MRCLLVDDEKLALELMEDNVLKVPFLKVAGKCRNAIEAMEFLRREPVDLIFLDIQMPGISGTQFLSSLTNAPMVIMVTAYENYALEGYNLDVIDYLVKPVAFERFLKAANKAYELWGLRQDRDQQVAPPEPVAAAPTTPDYLFVNADYSIVRINIPEVTHVEGLKDYVKIYLRNATKPVITRLSMRYLEEKLPADSFARVHKSFIVALDKVTSFKRNRLLIGETEIPVSDNYKDKIHAYIGIQDDTN</sequence>
<feature type="domain" description="HTH LytTR-type" evidence="3">
    <location>
        <begin position="149"/>
        <end position="242"/>
    </location>
</feature>
<dbReference type="PROSITE" id="PS50930">
    <property type="entry name" value="HTH_LYTTR"/>
    <property type="match status" value="1"/>
</dbReference>
<feature type="modified residue" description="4-aspartylphosphate" evidence="1">
    <location>
        <position position="53"/>
    </location>
</feature>
<dbReference type="PROSITE" id="PS50110">
    <property type="entry name" value="RESPONSE_REGULATORY"/>
    <property type="match status" value="1"/>
</dbReference>
<accession>A0A2T5J6Q4</accession>
<dbReference type="InterPro" id="IPR001789">
    <property type="entry name" value="Sig_transdc_resp-reg_receiver"/>
</dbReference>
<dbReference type="PANTHER" id="PTHR37299:SF1">
    <property type="entry name" value="STAGE 0 SPORULATION PROTEIN A HOMOLOG"/>
    <property type="match status" value="1"/>
</dbReference>
<dbReference type="Proteomes" id="UP000244168">
    <property type="component" value="Unassembled WGS sequence"/>
</dbReference>
<evidence type="ECO:0000256" key="1">
    <source>
        <dbReference type="PROSITE-ProRule" id="PRU00169"/>
    </source>
</evidence>
<comment type="caution">
    <text evidence="4">The sequence shown here is derived from an EMBL/GenBank/DDBJ whole genome shotgun (WGS) entry which is preliminary data.</text>
</comment>
<dbReference type="SUPFAM" id="SSF52172">
    <property type="entry name" value="CheY-like"/>
    <property type="match status" value="1"/>
</dbReference>
<evidence type="ECO:0000259" key="2">
    <source>
        <dbReference type="PROSITE" id="PS50110"/>
    </source>
</evidence>
<name>A0A2T5J6Q4_9SPHI</name>
<gene>
    <name evidence="4" type="ORF">C8P68_10640</name>
</gene>
<dbReference type="InterPro" id="IPR007492">
    <property type="entry name" value="LytTR_DNA-bd_dom"/>
</dbReference>
<proteinExistence type="predicted"/>